<feature type="signal peptide" evidence="1">
    <location>
        <begin position="1"/>
        <end position="24"/>
    </location>
</feature>
<reference evidence="2 3" key="1">
    <citation type="submission" date="2016-10" db="EMBL/GenBank/DDBJ databases">
        <authorList>
            <person name="de Groot N.N."/>
        </authorList>
    </citation>
    <scope>NUCLEOTIDE SEQUENCE [LARGE SCALE GENOMIC DNA]</scope>
    <source>
        <strain evidence="2 3">DSM 28286</strain>
    </source>
</reference>
<protein>
    <submittedName>
        <fullName evidence="2">Uncharacterized protein</fullName>
    </submittedName>
</protein>
<evidence type="ECO:0000313" key="2">
    <source>
        <dbReference type="EMBL" id="SFQ37723.1"/>
    </source>
</evidence>
<proteinExistence type="predicted"/>
<dbReference type="AlphaFoldDB" id="A0A1I5Y0K7"/>
<dbReference type="Proteomes" id="UP000199031">
    <property type="component" value="Unassembled WGS sequence"/>
</dbReference>
<sequence length="173" mass="19280">MKLLHRLFFIMVLLDILPTNNISAQLGVNAAKVAAHGIVAIAGGSRQEKQEKIIEQSVTQEKISGLKVTVLRVKESDIKSKAKAHIITLQNRLNHYDSLYKNNQPIDIPKNDSDLIAIMDKDEDWPTEYYAGELKAYKRYAFQQKQKAAVAPADSLHAMPANPANTDTTKAKL</sequence>
<keyword evidence="3" id="KW-1185">Reference proteome</keyword>
<feature type="chain" id="PRO_5011521941" evidence="1">
    <location>
        <begin position="25"/>
        <end position="173"/>
    </location>
</feature>
<evidence type="ECO:0000256" key="1">
    <source>
        <dbReference type="SAM" id="SignalP"/>
    </source>
</evidence>
<dbReference type="EMBL" id="FOXQ01000010">
    <property type="protein sequence ID" value="SFQ37723.1"/>
    <property type="molecule type" value="Genomic_DNA"/>
</dbReference>
<dbReference type="RefSeq" id="WP_143075889.1">
    <property type="nucleotide sequence ID" value="NZ_FOXQ01000010.1"/>
</dbReference>
<keyword evidence="1" id="KW-0732">Signal</keyword>
<evidence type="ECO:0000313" key="3">
    <source>
        <dbReference type="Proteomes" id="UP000199031"/>
    </source>
</evidence>
<name>A0A1I5Y0K7_9BACT</name>
<gene>
    <name evidence="2" type="ORF">SAMN05444277_11068</name>
</gene>
<organism evidence="2 3">
    <name type="scientific">Parafilimonas terrae</name>
    <dbReference type="NCBI Taxonomy" id="1465490"/>
    <lineage>
        <taxon>Bacteria</taxon>
        <taxon>Pseudomonadati</taxon>
        <taxon>Bacteroidota</taxon>
        <taxon>Chitinophagia</taxon>
        <taxon>Chitinophagales</taxon>
        <taxon>Chitinophagaceae</taxon>
        <taxon>Parafilimonas</taxon>
    </lineage>
</organism>
<accession>A0A1I5Y0K7</accession>